<evidence type="ECO:0000313" key="3">
    <source>
        <dbReference type="Proteomes" id="UP000247454"/>
    </source>
</evidence>
<evidence type="ECO:0000256" key="1">
    <source>
        <dbReference type="SAM" id="MobiDB-lite"/>
    </source>
</evidence>
<reference evidence="2 3" key="1">
    <citation type="submission" date="2018-06" db="EMBL/GenBank/DDBJ databases">
        <title>Genomic Encyclopedia of Type Strains, Phase III (KMG-III): the genomes of soil and plant-associated and newly described type strains.</title>
        <authorList>
            <person name="Whitman W."/>
        </authorList>
    </citation>
    <scope>NUCLEOTIDE SEQUENCE [LARGE SCALE GENOMIC DNA]</scope>
    <source>
        <strain evidence="2 3">ORS 1419</strain>
    </source>
</reference>
<name>A0A318SY22_9HYPH</name>
<dbReference type="AlphaFoldDB" id="A0A318SY22"/>
<dbReference type="Proteomes" id="UP000247454">
    <property type="component" value="Unassembled WGS sequence"/>
</dbReference>
<feature type="compositionally biased region" description="Basic and acidic residues" evidence="1">
    <location>
        <begin position="1"/>
        <end position="19"/>
    </location>
</feature>
<evidence type="ECO:0000313" key="2">
    <source>
        <dbReference type="EMBL" id="PYE85236.1"/>
    </source>
</evidence>
<gene>
    <name evidence="2" type="ORF">C7477_13515</name>
</gene>
<accession>A0A318SY22</accession>
<dbReference type="EMBL" id="QJTF01000035">
    <property type="protein sequence ID" value="PYE85236.1"/>
    <property type="molecule type" value="Genomic_DNA"/>
</dbReference>
<feature type="region of interest" description="Disordered" evidence="1">
    <location>
        <begin position="1"/>
        <end position="22"/>
    </location>
</feature>
<organism evidence="2 3">
    <name type="scientific">Phyllobacterium leguminum</name>
    <dbReference type="NCBI Taxonomy" id="314237"/>
    <lineage>
        <taxon>Bacteria</taxon>
        <taxon>Pseudomonadati</taxon>
        <taxon>Pseudomonadota</taxon>
        <taxon>Alphaproteobacteria</taxon>
        <taxon>Hyphomicrobiales</taxon>
        <taxon>Phyllobacteriaceae</taxon>
        <taxon>Phyllobacterium</taxon>
    </lineage>
</organism>
<sequence length="84" mass="9576">MERWQRLDHASQRQYREGDMSGYRATRSAMGEMAKSLERDPQLESILANRKRELGIRMDFDAGMSVGKQLTLNYGLGRGRGLGL</sequence>
<keyword evidence="3" id="KW-1185">Reference proteome</keyword>
<proteinExistence type="predicted"/>
<comment type="caution">
    <text evidence="2">The sequence shown here is derived from an EMBL/GenBank/DDBJ whole genome shotgun (WGS) entry which is preliminary data.</text>
</comment>
<protein>
    <submittedName>
        <fullName evidence="2">Uncharacterized protein</fullName>
    </submittedName>
</protein>